<feature type="region of interest" description="Disordered" evidence="3">
    <location>
        <begin position="458"/>
        <end position="488"/>
    </location>
</feature>
<dbReference type="InterPro" id="IPR003877">
    <property type="entry name" value="SPRY_dom"/>
</dbReference>
<evidence type="ECO:0000313" key="5">
    <source>
        <dbReference type="EMBL" id="KAA8499993.1"/>
    </source>
</evidence>
<feature type="region of interest" description="Disordered" evidence="3">
    <location>
        <begin position="18"/>
        <end position="39"/>
    </location>
</feature>
<feature type="region of interest" description="Disordered" evidence="3">
    <location>
        <begin position="596"/>
        <end position="645"/>
    </location>
</feature>
<dbReference type="Pfam" id="PF00622">
    <property type="entry name" value="SPRY"/>
    <property type="match status" value="1"/>
</dbReference>
<dbReference type="EMBL" id="VRMN01000001">
    <property type="protein sequence ID" value="KAA8499993.1"/>
    <property type="molecule type" value="Genomic_DNA"/>
</dbReference>
<name>A0A5J4ZB60_PORPP</name>
<dbReference type="Proteomes" id="UP000324585">
    <property type="component" value="Unassembled WGS sequence"/>
</dbReference>
<protein>
    <submittedName>
        <fullName evidence="5">Protein TRAUCO</fullName>
    </submittedName>
</protein>
<reference evidence="6" key="1">
    <citation type="journal article" date="2019" name="Nat. Commun.">
        <title>Expansion of phycobilisome linker gene families in mesophilic red algae.</title>
        <authorList>
            <person name="Lee J."/>
            <person name="Kim D."/>
            <person name="Bhattacharya D."/>
            <person name="Yoon H.S."/>
        </authorList>
    </citation>
    <scope>NUCLEOTIDE SEQUENCE [LARGE SCALE GENOMIC DNA]</scope>
    <source>
        <strain evidence="6">CCMP 1328</strain>
    </source>
</reference>
<organism evidence="5 6">
    <name type="scientific">Porphyridium purpureum</name>
    <name type="common">Red alga</name>
    <name type="synonym">Porphyridium cruentum</name>
    <dbReference type="NCBI Taxonomy" id="35688"/>
    <lineage>
        <taxon>Eukaryota</taxon>
        <taxon>Rhodophyta</taxon>
        <taxon>Bangiophyceae</taxon>
        <taxon>Porphyridiales</taxon>
        <taxon>Porphyridiaceae</taxon>
        <taxon>Porphyridium</taxon>
    </lineage>
</organism>
<evidence type="ECO:0000256" key="2">
    <source>
        <dbReference type="ARBA" id="ARBA00023242"/>
    </source>
</evidence>
<evidence type="ECO:0000256" key="3">
    <source>
        <dbReference type="SAM" id="MobiDB-lite"/>
    </source>
</evidence>
<evidence type="ECO:0000259" key="4">
    <source>
        <dbReference type="PROSITE" id="PS50188"/>
    </source>
</evidence>
<dbReference type="GO" id="GO:0000976">
    <property type="term" value="F:transcription cis-regulatory region binding"/>
    <property type="evidence" value="ECO:0007669"/>
    <property type="project" value="TreeGrafter"/>
</dbReference>
<dbReference type="InterPro" id="IPR043136">
    <property type="entry name" value="B30.2/SPRY_sf"/>
</dbReference>
<dbReference type="Gene3D" id="2.60.120.920">
    <property type="match status" value="2"/>
</dbReference>
<feature type="compositionally biased region" description="Low complexity" evidence="3">
    <location>
        <begin position="79"/>
        <end position="100"/>
    </location>
</feature>
<evidence type="ECO:0000256" key="1">
    <source>
        <dbReference type="ARBA" id="ARBA00004123"/>
    </source>
</evidence>
<comment type="caution">
    <text evidence="5">The sequence shown here is derived from an EMBL/GenBank/DDBJ whole genome shotgun (WGS) entry which is preliminary data.</text>
</comment>
<dbReference type="PROSITE" id="PS50188">
    <property type="entry name" value="B302_SPRY"/>
    <property type="match status" value="1"/>
</dbReference>
<keyword evidence="6" id="KW-1185">Reference proteome</keyword>
<dbReference type="GO" id="GO:0048188">
    <property type="term" value="C:Set1C/COMPASS complex"/>
    <property type="evidence" value="ECO:0007669"/>
    <property type="project" value="InterPro"/>
</dbReference>
<dbReference type="PANTHER" id="PTHR10598">
    <property type="entry name" value="SET1/ASH2 HISTONE METHYLTRANSFERASE COMPLEX SUBUNIT ASH2"/>
    <property type="match status" value="1"/>
</dbReference>
<feature type="region of interest" description="Disordered" evidence="3">
    <location>
        <begin position="74"/>
        <end position="131"/>
    </location>
</feature>
<accession>A0A5J4ZB60</accession>
<dbReference type="OrthoDB" id="21243at2759"/>
<comment type="subcellular location">
    <subcellularLocation>
        <location evidence="1">Nucleus</location>
    </subcellularLocation>
</comment>
<proteinExistence type="predicted"/>
<dbReference type="InterPro" id="IPR001870">
    <property type="entry name" value="B30.2/SPRY"/>
</dbReference>
<feature type="region of interest" description="Disordered" evidence="3">
    <location>
        <begin position="406"/>
        <end position="429"/>
    </location>
</feature>
<feature type="compositionally biased region" description="Polar residues" evidence="3">
    <location>
        <begin position="611"/>
        <end position="626"/>
    </location>
</feature>
<sequence length="645" mass="69606">MSLGLASWVWQVMDQGADRKGAPEISPTSGSADEAEDAVHLEEAAAAAAAVTAASFDVPLMHVDAQVGDGQLQLPEGASQSATPVPSPSSQQQQQHQQQQQRKRKAGESTGKSRSSKKRPPPLSQEQARREAEIKERNWFGLIPVGYEGNASVPVSSENDTQTAMVSLSKLDKAEEIPLLPDEAGRDLIVQGFNGYRSIRATHGFLQGSYYFEVKVLKHPQADVEPARKGWLRVGVATKYFDVETPVGYSTESYAVRGKTGEKFHDARGEPYGQPFDVGDVLGVHIRMPMQNLALSQPEKSDVKLVLMDGAKEPKANVADASANIRPRIVVPPGDPGLQRLESIRACPGSIVEAVMRKYFGDGCGLDATIVDPSKTLLGGAAMDADIRLPHSDGTTGLDVDVLPRESSALPAGGGADADTSVGSPRGASLRGDAMEISIPKIKAEAIPIGQPRINQLAADSAESEIRKSPKADPDADEPRKKKVKNSFCKPNPARSGFEIEDLLVLLEWTHAEWKYWYKDHPLPPRNLAASVLDLDSELVFYKNGQRMNADPAFRRLPVSRYFATIGCFKHSSAHVNFGPKFEFAPPDGARPYSELSLHPELVSRPARPAGNSSDVSQARKTNVTESAAEPNPISELAARPEGIS</sequence>
<feature type="compositionally biased region" description="Basic and acidic residues" evidence="3">
    <location>
        <begin position="464"/>
        <end position="480"/>
    </location>
</feature>
<dbReference type="CDD" id="cd12872">
    <property type="entry name" value="SPRY_Ash2"/>
    <property type="match status" value="1"/>
</dbReference>
<gene>
    <name evidence="5" type="ORF">FVE85_7578</name>
</gene>
<dbReference type="InterPro" id="IPR037353">
    <property type="entry name" value="ASH2"/>
</dbReference>
<evidence type="ECO:0000313" key="6">
    <source>
        <dbReference type="Proteomes" id="UP000324585"/>
    </source>
</evidence>
<dbReference type="PANTHER" id="PTHR10598:SF0">
    <property type="entry name" value="SET1_ASH2 HISTONE METHYLTRANSFERASE COMPLEX SUBUNIT ASH2"/>
    <property type="match status" value="1"/>
</dbReference>
<feature type="domain" description="B30.2/SPRY" evidence="4">
    <location>
        <begin position="135"/>
        <end position="353"/>
    </location>
</feature>
<keyword evidence="2" id="KW-0539">Nucleus</keyword>
<dbReference type="InterPro" id="IPR013320">
    <property type="entry name" value="ConA-like_dom_sf"/>
</dbReference>
<dbReference type="AlphaFoldDB" id="A0A5J4ZB60"/>
<dbReference type="SUPFAM" id="SSF49899">
    <property type="entry name" value="Concanavalin A-like lectins/glucanases"/>
    <property type="match status" value="1"/>
</dbReference>
<dbReference type="SMART" id="SM00449">
    <property type="entry name" value="SPRY"/>
    <property type="match status" value="1"/>
</dbReference>